<protein>
    <submittedName>
        <fullName evidence="2">Uncharacterized protein</fullName>
    </submittedName>
</protein>
<evidence type="ECO:0000313" key="3">
    <source>
        <dbReference type="Proteomes" id="UP000607796"/>
    </source>
</evidence>
<proteinExistence type="predicted"/>
<name>A0ABR9WWU4_9RHOB</name>
<feature type="region of interest" description="Disordered" evidence="1">
    <location>
        <begin position="1"/>
        <end position="38"/>
    </location>
</feature>
<keyword evidence="3" id="KW-1185">Reference proteome</keyword>
<gene>
    <name evidence="2" type="ORF">IQ782_02820</name>
</gene>
<comment type="caution">
    <text evidence="2">The sequence shown here is derived from an EMBL/GenBank/DDBJ whole genome shotgun (WGS) entry which is preliminary data.</text>
</comment>
<evidence type="ECO:0000313" key="2">
    <source>
        <dbReference type="EMBL" id="MBE9635766.1"/>
    </source>
</evidence>
<sequence>MKTYSKGARRRAKKNSLGLPELAGGKTRQPDGRLRPTVDRQDPARLALEVRCRHAGLEVTRANLREVRAQWCGCAAGRAMASAVTDNDERARLWDAIQHMRRVQVSYDRAIGAPGRHAKCLRLLVPIEALSADAETPPLDERTDEEKLRDANRALMQLEGWLGYTDKTARSEAKRVIVDDSEARDIAGLLSALLCIADGLAGRRVMVWRGRA</sequence>
<evidence type="ECO:0000256" key="1">
    <source>
        <dbReference type="SAM" id="MobiDB-lite"/>
    </source>
</evidence>
<organism evidence="2 3">
    <name type="scientific">Salipiger mangrovisoli</name>
    <dbReference type="NCBI Taxonomy" id="2865933"/>
    <lineage>
        <taxon>Bacteria</taxon>
        <taxon>Pseudomonadati</taxon>
        <taxon>Pseudomonadota</taxon>
        <taxon>Alphaproteobacteria</taxon>
        <taxon>Rhodobacterales</taxon>
        <taxon>Roseobacteraceae</taxon>
        <taxon>Salipiger</taxon>
    </lineage>
</organism>
<reference evidence="2 3" key="1">
    <citation type="journal article" date="2021" name="Int. J. Syst. Evol. Microbiol.">
        <title>Salipiger mangrovisoli sp. nov., isolated from mangrove soil and the proposal for the reclassification of Paraphaeobacter pallidus as Salipiger pallidus comb. nov.</title>
        <authorList>
            <person name="Du J."/>
            <person name="Liu Y."/>
            <person name="Pei T."/>
            <person name="Deng M.R."/>
            <person name="Zhu H."/>
        </authorList>
    </citation>
    <scope>NUCLEOTIDE SEQUENCE [LARGE SCALE GENOMIC DNA]</scope>
    <source>
        <strain evidence="2 3">6D45A</strain>
    </source>
</reference>
<feature type="compositionally biased region" description="Basic and acidic residues" evidence="1">
    <location>
        <begin position="28"/>
        <end position="38"/>
    </location>
</feature>
<dbReference type="Proteomes" id="UP000607796">
    <property type="component" value="Unassembled WGS sequence"/>
</dbReference>
<accession>A0ABR9WWU4</accession>
<dbReference type="EMBL" id="JADFFK010000001">
    <property type="protein sequence ID" value="MBE9635766.1"/>
    <property type="molecule type" value="Genomic_DNA"/>
</dbReference>